<evidence type="ECO:0000313" key="2">
    <source>
        <dbReference type="Proteomes" id="UP000238083"/>
    </source>
</evidence>
<organism evidence="1 2">
    <name type="scientific">Kineococcus rhizosphaerae</name>
    <dbReference type="NCBI Taxonomy" id="559628"/>
    <lineage>
        <taxon>Bacteria</taxon>
        <taxon>Bacillati</taxon>
        <taxon>Actinomycetota</taxon>
        <taxon>Actinomycetes</taxon>
        <taxon>Kineosporiales</taxon>
        <taxon>Kineosporiaceae</taxon>
        <taxon>Kineococcus</taxon>
    </lineage>
</organism>
<reference evidence="1 2" key="1">
    <citation type="submission" date="2018-03" db="EMBL/GenBank/DDBJ databases">
        <title>Genomic Encyclopedia of Archaeal and Bacterial Type Strains, Phase II (KMG-II): from individual species to whole genera.</title>
        <authorList>
            <person name="Goeker M."/>
        </authorList>
    </citation>
    <scope>NUCLEOTIDE SEQUENCE [LARGE SCALE GENOMIC DNA]</scope>
    <source>
        <strain evidence="1 2">DSM 19711</strain>
    </source>
</reference>
<dbReference type="Proteomes" id="UP000238083">
    <property type="component" value="Unassembled WGS sequence"/>
</dbReference>
<evidence type="ECO:0000313" key="1">
    <source>
        <dbReference type="EMBL" id="PRY15301.1"/>
    </source>
</evidence>
<evidence type="ECO:0008006" key="3">
    <source>
        <dbReference type="Google" id="ProtNLM"/>
    </source>
</evidence>
<protein>
    <recommendedName>
        <fullName evidence="3">BNR/Asp-box repeat protein</fullName>
    </recommendedName>
</protein>
<dbReference type="EMBL" id="PVZF01000005">
    <property type="protein sequence ID" value="PRY15301.1"/>
    <property type="molecule type" value="Genomic_DNA"/>
</dbReference>
<dbReference type="SUPFAM" id="SSF110296">
    <property type="entry name" value="Oligoxyloglucan reducing end-specific cellobiohydrolase"/>
    <property type="match status" value="2"/>
</dbReference>
<dbReference type="InterPro" id="IPR015943">
    <property type="entry name" value="WD40/YVTN_repeat-like_dom_sf"/>
</dbReference>
<accession>A0A2T0R4L4</accession>
<dbReference type="OrthoDB" id="9764804at2"/>
<comment type="caution">
    <text evidence="1">The sequence shown here is derived from an EMBL/GenBank/DDBJ whole genome shotgun (WGS) entry which is preliminary data.</text>
</comment>
<keyword evidence="2" id="KW-1185">Reference proteome</keyword>
<name>A0A2T0R4L4_9ACTN</name>
<gene>
    <name evidence="1" type="ORF">CLV37_105229</name>
</gene>
<dbReference type="Gene3D" id="2.130.10.10">
    <property type="entry name" value="YVTN repeat-like/Quinoprotein amine dehydrogenase"/>
    <property type="match status" value="3"/>
</dbReference>
<dbReference type="RefSeq" id="WP_106210578.1">
    <property type="nucleotide sequence ID" value="NZ_PVZF01000005.1"/>
</dbReference>
<sequence length="767" mass="78751">MADDPTIRWHQATLSGISIDEPADAWHSGHVSDVVQLSDTPDGVVIATETGGVWAVVGSGNGLPLSDTWDTPDVEALAVGPDGPRHLFAGCSKRYSSAEDGAAGVLLETDPGATAALLSWSVVPGFPPDAGLVRRIVVLPARRTIVVACSASPNGTGGVFWAVVPASRLAPGDPPRAPYTWRAATFDVPCATGFWDVAVASRSGRTERARLEDPDDILVSAAGSGGGGLYTGRWVAGELAFERAQVAYDDGTDAGPVFFANCGTSSVSSCAGRPNVVWSCTAWPDGRLSSVQRSTDGGRNWTYCDALMVDATGPLDLLHLRAGDQGGDWNNRIAAHPGNVGMAALGWRAGPFLTLDSGATWRLVTDPVHSHSDLHALLFTQDVPDSIGSLLVGSDGGLLRVDLDRFLGLQPDAFSSAANRGLPTLQCYSGLIRQFYGSAGASAALPGVVATGLQDNGNVTCTLQPLTPWRKVDGGDGGWNAVLADGALVRNVMGTAVADAAGTVPVTRPAPDPGGVVGPVGEPVLVPTRRNADGSLMLAVVATGVAVYGLFGDGATPPVHTLELLGTLPAGQSATALGSVLGFQVLVGTQSGKLYVVDPAAGTVTEQTVTLPKTGPGRVMAGGAVVRVVGFSDGTQLVVLVGAVETRTGPVGPLPPLPLPVPPTTYVLASDGTSWSPTLGLGLPNEPVYGCTTVEAPGTRLARGVLLALDSTAYVSRDDGQTWQRAGEGLPARPHCADLRYAAHPADIGGTILLTTYGRSLWRADLG</sequence>
<proteinExistence type="predicted"/>
<dbReference type="AlphaFoldDB" id="A0A2T0R4L4"/>